<feature type="domain" description="EGF-like" evidence="3">
    <location>
        <begin position="373"/>
        <end position="413"/>
    </location>
</feature>
<dbReference type="InterPro" id="IPR016186">
    <property type="entry name" value="C-type_lectin-like/link_sf"/>
</dbReference>
<dbReference type="AlphaFoldDB" id="A0A3P7XMF4"/>
<evidence type="ECO:0000313" key="4">
    <source>
        <dbReference type="EMBL" id="VDO75611.1"/>
    </source>
</evidence>
<evidence type="ECO:0000256" key="2">
    <source>
        <dbReference type="SAM" id="SignalP"/>
    </source>
</evidence>
<dbReference type="CDD" id="cd00037">
    <property type="entry name" value="CLECT"/>
    <property type="match status" value="1"/>
</dbReference>
<proteinExistence type="predicted"/>
<feature type="signal peptide" evidence="2">
    <location>
        <begin position="1"/>
        <end position="21"/>
    </location>
</feature>
<evidence type="ECO:0000256" key="1">
    <source>
        <dbReference type="PROSITE-ProRule" id="PRU00076"/>
    </source>
</evidence>
<dbReference type="PANTHER" id="PTHR47324:SF1">
    <property type="entry name" value="EGF-LIKE DOMAIN-CONTAINING PROTEIN-RELATED"/>
    <property type="match status" value="1"/>
</dbReference>
<accession>A0A3P7XMF4</accession>
<feature type="disulfide bond" evidence="1">
    <location>
        <begin position="403"/>
        <end position="412"/>
    </location>
</feature>
<evidence type="ECO:0000313" key="5">
    <source>
        <dbReference type="Proteomes" id="UP000050761"/>
    </source>
</evidence>
<dbReference type="InterPro" id="IPR000742">
    <property type="entry name" value="EGF"/>
</dbReference>
<keyword evidence="1" id="KW-0245">EGF-like domain</keyword>
<keyword evidence="1" id="KW-1015">Disulfide bond</keyword>
<dbReference type="PROSITE" id="PS01186">
    <property type="entry name" value="EGF_2"/>
    <property type="match status" value="1"/>
</dbReference>
<dbReference type="Gene3D" id="3.10.100.10">
    <property type="entry name" value="Mannose-Binding Protein A, subunit A"/>
    <property type="match status" value="1"/>
</dbReference>
<comment type="caution">
    <text evidence="1">Lacks conserved residue(s) required for the propagation of feature annotation.</text>
</comment>
<feature type="chain" id="PRO_5044596498" evidence="2">
    <location>
        <begin position="22"/>
        <end position="909"/>
    </location>
</feature>
<gene>
    <name evidence="4" type="ORF">HPBE_LOCUS8261</name>
</gene>
<dbReference type="PANTHER" id="PTHR47324">
    <property type="entry name" value="PROTEIN IRG-7-RELATED"/>
    <property type="match status" value="1"/>
</dbReference>
<dbReference type="SMART" id="SM00604">
    <property type="entry name" value="MD"/>
    <property type="match status" value="1"/>
</dbReference>
<keyword evidence="2" id="KW-0732">Signal</keyword>
<dbReference type="Gene3D" id="2.10.25.10">
    <property type="entry name" value="Laminin"/>
    <property type="match status" value="1"/>
</dbReference>
<evidence type="ECO:0000259" key="3">
    <source>
        <dbReference type="PROSITE" id="PS50026"/>
    </source>
</evidence>
<sequence>MSSRSQAIYMVNLVCCLTCCGFLDEFMKNAVLKMITAAISNVVDDLSFEPDYIKGFVLVLFNNDKIMLSQQYDTFGAMQVDLLKAEHAGDTSGGCTDSVAALQRYITYNSPVYIITDALPDDVPVMETAFHLNSLYRVPLNFVFLEPLPADGCATSIESSGYRAMDSLAQRTGGSTFYFPSDRSTIQQFFYQHMRNTVYRSQLLLSNDMPVCDNQNVFNPIAIDISIDQIVIIATGKCSLVVSFVSAKRSFRVKNGPQVGNWLISIWSAETTLGCTYKVLQKSYNSQGDVLCSGELFLMFSALHVCLFLVINPKTEKKDLKFYLQVYSSNGIWRDGCSYQFYFPPMTCKNPNEILYANFYVLDDLGFSIQRATTMYCQPTPQPPQHQCQNGGIINAANTTCFCPPGFSGTYCQQIVCYNGGTAAGQNCQCPIGWTGEFCELAKCSSKGITPEFLRTNVDMVFLLELTQQAHSQVFYLNSIFSDLIRDIQSQNNQWITRYVIAGYNSTCEFFMKFCLILCFSWAATKLSRILALLWCIGVSMFFPIDAYAQTIQINSIGFNKELQIFDGDGNLSLSIFFHYDAITGWDVLEIRKQCDQGWDEVQQNCVLFVVKPSSYANAVQTCHDAGSILVDDLNQIKHSYLLGKYTFVRKNEYANFASYWIYWIYLFLSNPTYWLNGAQPAYDATKECVFWDSGHFFRTADSCAVERAFICQKHRYDPDHRPNVIGELDLPAGKWYATISVPPSAQQSCYLQVRVQSDLQIMPGFASAVFDDQPADDPIQDSSNNRIISYVHSLNNGYRTPILTHALLNDAYNGTFYDSVTYAVRASCSYPWLSQSFKCPTASSINSEFTITVGHLTPDISKFNVPATKLLSAITCNGGVRWQGLCICTEYWTGWSRYDEHSATFQFV</sequence>
<dbReference type="InterPro" id="IPR053295">
    <property type="entry name" value="Innate_immunity_reg"/>
</dbReference>
<keyword evidence="5" id="KW-1185">Reference proteome</keyword>
<reference evidence="6" key="2">
    <citation type="submission" date="2019-09" db="UniProtKB">
        <authorList>
            <consortium name="WormBaseParasite"/>
        </authorList>
    </citation>
    <scope>IDENTIFICATION</scope>
</reference>
<name>A0A3P7XMF4_HELPZ</name>
<reference evidence="4 5" key="1">
    <citation type="submission" date="2018-11" db="EMBL/GenBank/DDBJ databases">
        <authorList>
            <consortium name="Pathogen Informatics"/>
        </authorList>
    </citation>
    <scope>NUCLEOTIDE SEQUENCE [LARGE SCALE GENOMIC DNA]</scope>
</reference>
<evidence type="ECO:0000313" key="6">
    <source>
        <dbReference type="WBParaSite" id="HPBE_0000826001-mRNA-1"/>
    </source>
</evidence>
<dbReference type="EMBL" id="UZAH01026102">
    <property type="protein sequence ID" value="VDO75611.1"/>
    <property type="molecule type" value="Genomic_DNA"/>
</dbReference>
<dbReference type="SUPFAM" id="SSF56436">
    <property type="entry name" value="C-type lectin-like"/>
    <property type="match status" value="1"/>
</dbReference>
<dbReference type="Proteomes" id="UP000050761">
    <property type="component" value="Unassembled WGS sequence"/>
</dbReference>
<dbReference type="PROSITE" id="PS00022">
    <property type="entry name" value="EGF_1"/>
    <property type="match status" value="1"/>
</dbReference>
<organism evidence="4">
    <name type="scientific">Heligmosomoides polygyrus</name>
    <name type="common">Parasitic roundworm</name>
    <dbReference type="NCBI Taxonomy" id="6339"/>
    <lineage>
        <taxon>Eukaryota</taxon>
        <taxon>Metazoa</taxon>
        <taxon>Ecdysozoa</taxon>
        <taxon>Nematoda</taxon>
        <taxon>Chromadorea</taxon>
        <taxon>Rhabditida</taxon>
        <taxon>Rhabditina</taxon>
        <taxon>Rhabditomorpha</taxon>
        <taxon>Strongyloidea</taxon>
        <taxon>Heligmosomidae</taxon>
        <taxon>Heligmosomoides</taxon>
    </lineage>
</organism>
<dbReference type="InterPro" id="IPR006582">
    <property type="entry name" value="MD_domain"/>
</dbReference>
<dbReference type="InterPro" id="IPR016187">
    <property type="entry name" value="CTDL_fold"/>
</dbReference>
<protein>
    <submittedName>
        <fullName evidence="6">EGF-like domain-containing protein</fullName>
    </submittedName>
</protein>
<dbReference type="WBParaSite" id="HPBE_0000826001-mRNA-1">
    <property type="protein sequence ID" value="HPBE_0000826001-mRNA-1"/>
    <property type="gene ID" value="HPBE_0000826001"/>
</dbReference>
<dbReference type="PROSITE" id="PS50026">
    <property type="entry name" value="EGF_3"/>
    <property type="match status" value="1"/>
</dbReference>
<dbReference type="OrthoDB" id="5781816at2759"/>